<dbReference type="SUPFAM" id="SSF55797">
    <property type="entry name" value="PR-1-like"/>
    <property type="match status" value="1"/>
</dbReference>
<name>U6KIJ4_9EIME</name>
<dbReference type="EMBL" id="HG736412">
    <property type="protein sequence ID" value="CDJ36621.1"/>
    <property type="molecule type" value="Genomic_DNA"/>
</dbReference>
<keyword evidence="3" id="KW-1185">Reference proteome</keyword>
<dbReference type="InterPro" id="IPR014044">
    <property type="entry name" value="CAP_dom"/>
</dbReference>
<dbReference type="Proteomes" id="UP000030744">
    <property type="component" value="Unassembled WGS sequence"/>
</dbReference>
<evidence type="ECO:0000313" key="2">
    <source>
        <dbReference type="EMBL" id="CDJ36621.1"/>
    </source>
</evidence>
<evidence type="ECO:0000313" key="3">
    <source>
        <dbReference type="Proteomes" id="UP000030744"/>
    </source>
</evidence>
<accession>U6KIJ4</accession>
<dbReference type="PROSITE" id="PS01010">
    <property type="entry name" value="CRISP_2"/>
    <property type="match status" value="1"/>
</dbReference>
<dbReference type="GO" id="GO:0005576">
    <property type="term" value="C:extracellular region"/>
    <property type="evidence" value="ECO:0007669"/>
    <property type="project" value="InterPro"/>
</dbReference>
<dbReference type="AlphaFoldDB" id="U6KIJ4"/>
<dbReference type="InterPro" id="IPR035940">
    <property type="entry name" value="CAP_sf"/>
</dbReference>
<dbReference type="SMART" id="SM00198">
    <property type="entry name" value="SCP"/>
    <property type="match status" value="1"/>
</dbReference>
<dbReference type="Gene3D" id="3.40.33.10">
    <property type="entry name" value="CAP"/>
    <property type="match status" value="1"/>
</dbReference>
<dbReference type="OrthoDB" id="337038at2759"/>
<dbReference type="Pfam" id="PF00188">
    <property type="entry name" value="CAP"/>
    <property type="match status" value="1"/>
</dbReference>
<feature type="domain" description="SCP" evidence="1">
    <location>
        <begin position="3"/>
        <end position="168"/>
    </location>
</feature>
<gene>
    <name evidence="2" type="ORF">EMH_0092080</name>
</gene>
<proteinExistence type="predicted"/>
<dbReference type="PRINTS" id="PR00837">
    <property type="entry name" value="V5TPXLIKE"/>
</dbReference>
<sequence>MDQFRDHMVHTHNAIRRRHSTGDLKWNPLIAANVLHYLRHQDQYQQCRMQHSPQEDRKLPDIKGGLGENLYTACSIGELPREVVDAWSGEGNCFRYGKIGNPCTGVLGPKCSIESHAEGLMTGHYTATVWNDSKELGCAYVVCKRECQNNRPLLLVGCQYTPAGNIVGQAPFPKETAVKLQSFYPQLLPGAPEDPEQIKKCEEFRKEMKMKNPRVDLVEKAKRQ</sequence>
<dbReference type="GeneID" id="60404558"/>
<dbReference type="InterPro" id="IPR018244">
    <property type="entry name" value="Allrgn_V5/Tpx1_CS"/>
</dbReference>
<protein>
    <submittedName>
        <fullName evidence="2">Pathogenesis-related protein PR-1, related</fullName>
    </submittedName>
</protein>
<dbReference type="PANTHER" id="PTHR10334">
    <property type="entry name" value="CYSTEINE-RICH SECRETORY PROTEIN-RELATED"/>
    <property type="match status" value="1"/>
</dbReference>
<evidence type="ECO:0000259" key="1">
    <source>
        <dbReference type="SMART" id="SM00198"/>
    </source>
</evidence>
<dbReference type="InterPro" id="IPR001283">
    <property type="entry name" value="CRISP-related"/>
</dbReference>
<organism evidence="2 3">
    <name type="scientific">Eimeria mitis</name>
    <dbReference type="NCBI Taxonomy" id="44415"/>
    <lineage>
        <taxon>Eukaryota</taxon>
        <taxon>Sar</taxon>
        <taxon>Alveolata</taxon>
        <taxon>Apicomplexa</taxon>
        <taxon>Conoidasida</taxon>
        <taxon>Coccidia</taxon>
        <taxon>Eucoccidiorida</taxon>
        <taxon>Eimeriorina</taxon>
        <taxon>Eimeriidae</taxon>
        <taxon>Eimeria</taxon>
    </lineage>
</organism>
<dbReference type="RefSeq" id="XP_037878909.1">
    <property type="nucleotide sequence ID" value="XM_038023055.1"/>
</dbReference>
<dbReference type="VEuPathDB" id="ToxoDB:EMH_0092080"/>
<reference evidence="2" key="1">
    <citation type="submission" date="2013-10" db="EMBL/GenBank/DDBJ databases">
        <title>Genomic analysis of the causative agents of coccidiosis in chickens.</title>
        <authorList>
            <person name="Reid A.J."/>
            <person name="Blake D."/>
            <person name="Billington K."/>
            <person name="Browne H."/>
            <person name="Dunn M."/>
            <person name="Hung S."/>
            <person name="Kawahara F."/>
            <person name="Miranda-Saavedra D."/>
            <person name="Mourier T."/>
            <person name="Nagra H."/>
            <person name="Otto T.D."/>
            <person name="Rawlings N."/>
            <person name="Sanchez A."/>
            <person name="Sanders M."/>
            <person name="Subramaniam C."/>
            <person name="Tay Y."/>
            <person name="Dear P."/>
            <person name="Doerig C."/>
            <person name="Gruber A."/>
            <person name="Parkinson J."/>
            <person name="Shirley M."/>
            <person name="Wan K.L."/>
            <person name="Berriman M."/>
            <person name="Tomley F."/>
            <person name="Pain A."/>
        </authorList>
    </citation>
    <scope>NUCLEOTIDE SEQUENCE [LARGE SCALE GENOMIC DNA]</scope>
    <source>
        <strain evidence="2">Houghton</strain>
    </source>
</reference>
<reference evidence="2" key="2">
    <citation type="submission" date="2013-10" db="EMBL/GenBank/DDBJ databases">
        <authorList>
            <person name="Aslett M."/>
        </authorList>
    </citation>
    <scope>NUCLEOTIDE SEQUENCE [LARGE SCALE GENOMIC DNA]</scope>
    <source>
        <strain evidence="2">Houghton</strain>
    </source>
</reference>